<dbReference type="Pfam" id="PF01183">
    <property type="entry name" value="Glyco_hydro_25"/>
    <property type="match status" value="1"/>
</dbReference>
<dbReference type="PROSITE" id="PS51904">
    <property type="entry name" value="GLYCOSYL_HYDROL_F25_2"/>
    <property type="match status" value="1"/>
</dbReference>
<dbReference type="RefSeq" id="WP_193500553.1">
    <property type="nucleotide sequence ID" value="NZ_JADCKC010000002.1"/>
</dbReference>
<dbReference type="Gene3D" id="3.20.20.80">
    <property type="entry name" value="Glycosidases"/>
    <property type="match status" value="1"/>
</dbReference>
<gene>
    <name evidence="2" type="ORF">INF35_05620</name>
</gene>
<dbReference type="Proteomes" id="UP000768567">
    <property type="component" value="Unassembled WGS sequence"/>
</dbReference>
<keyword evidence="3" id="KW-1185">Reference proteome</keyword>
<dbReference type="InterPro" id="IPR017853">
    <property type="entry name" value="GH"/>
</dbReference>
<dbReference type="PANTHER" id="PTHR34135:SF2">
    <property type="entry name" value="LYSOZYME"/>
    <property type="match status" value="1"/>
</dbReference>
<evidence type="ECO:0000313" key="3">
    <source>
        <dbReference type="Proteomes" id="UP000768567"/>
    </source>
</evidence>
<keyword evidence="2" id="KW-0378">Hydrolase</keyword>
<sequence length="603" mass="65590">MYQKAYMPAVGENGGVHRVSGYRMGYAVDGVTPSTGKGQHGGRLPIDVGGKDTGKSKVYAGNDMTALACGSSAQGVWFFASTEPLVLVSGEICYPILECIHMTAADRSALGLAAGKTIPTGTWMYSEGTAGGASMHLHIDFGRARDKPKAGKCPWHSIGGGSYAPDDNYPINRALFMPTGMTVYGGTELGSGNVRDNVGYIWHRDTGEQPIGEVRIGTSNYMRRTGPGTNYAVVDWGEHSADDCKALAGRLYAVYEVSDGWLRITQRGVGGAAGQWISADAGAVKHYEEGPSCDSGEKPAETRIPGVDVSHHQKAMDWDAVKSSSKVQFAMLRAGYGRYDDQVDKQFERNYSECRRLGIPVGAYWYSYATTVDEARAEMELFLDTIQGKQFEYPVCFDQEYEQSILALTNAQRTAIVKTALGMLEEAGYYAALYCSRDWINTKLDAAELAGYDLWVADYTDAATSQTALPYGMRQVSSDNSFGVPGVPVDAVAGLDCDYAYKDYPAIIKGAGLNGWGKEASEEYQKISLDPVEVPVEVAMEFYLAAQKHGLDNDVAYHAQNVTQRISIDPTVLTTEAAMDFYRVAHKHGLDNDVAYHAQYVQK</sequence>
<reference evidence="2 3" key="1">
    <citation type="submission" date="2020-10" db="EMBL/GenBank/DDBJ databases">
        <title>ChiBAC.</title>
        <authorList>
            <person name="Zenner C."/>
            <person name="Hitch T.C.A."/>
            <person name="Clavel T."/>
        </authorList>
    </citation>
    <scope>NUCLEOTIDE SEQUENCE [LARGE SCALE GENOMIC DNA]</scope>
    <source>
        <strain evidence="2 3">DSM 109015</strain>
    </source>
</reference>
<evidence type="ECO:0000256" key="1">
    <source>
        <dbReference type="ARBA" id="ARBA00010646"/>
    </source>
</evidence>
<dbReference type="PANTHER" id="PTHR34135">
    <property type="entry name" value="LYSOZYME"/>
    <property type="match status" value="1"/>
</dbReference>
<dbReference type="SUPFAM" id="SSF51445">
    <property type="entry name" value="(Trans)glycosidases"/>
    <property type="match status" value="1"/>
</dbReference>
<dbReference type="CDD" id="cd06414">
    <property type="entry name" value="GH25_LytC-like"/>
    <property type="match status" value="1"/>
</dbReference>
<organism evidence="2 3">
    <name type="scientific">Gemmiger gallinarum</name>
    <dbReference type="NCBI Taxonomy" id="2779354"/>
    <lineage>
        <taxon>Bacteria</taxon>
        <taxon>Bacillati</taxon>
        <taxon>Bacillota</taxon>
        <taxon>Clostridia</taxon>
        <taxon>Eubacteriales</taxon>
        <taxon>Gemmiger</taxon>
    </lineage>
</organism>
<proteinExistence type="inferred from homology"/>
<dbReference type="InterPro" id="IPR002053">
    <property type="entry name" value="Glyco_hydro_25"/>
</dbReference>
<evidence type="ECO:0000313" key="2">
    <source>
        <dbReference type="EMBL" id="MBE5037259.1"/>
    </source>
</evidence>
<comment type="caution">
    <text evidence="2">The sequence shown here is derived from an EMBL/GenBank/DDBJ whole genome shotgun (WGS) entry which is preliminary data.</text>
</comment>
<dbReference type="EMBL" id="JADCKC010000002">
    <property type="protein sequence ID" value="MBE5037259.1"/>
    <property type="molecule type" value="Genomic_DNA"/>
</dbReference>
<comment type="similarity">
    <text evidence="1">Belongs to the glycosyl hydrolase 25 family.</text>
</comment>
<name>A0ABR9R289_9FIRM</name>
<accession>A0ABR9R289</accession>
<protein>
    <submittedName>
        <fullName evidence="2">Glycoside hydrolase family 25 protein</fullName>
    </submittedName>
</protein>
<dbReference type="GO" id="GO:0016787">
    <property type="term" value="F:hydrolase activity"/>
    <property type="evidence" value="ECO:0007669"/>
    <property type="project" value="UniProtKB-KW"/>
</dbReference>